<dbReference type="InterPro" id="IPR050229">
    <property type="entry name" value="GlpE_sulfurtransferase"/>
</dbReference>
<accession>A0A1J5QHH8</accession>
<proteinExistence type="predicted"/>
<dbReference type="InterPro" id="IPR001763">
    <property type="entry name" value="Rhodanese-like_dom"/>
</dbReference>
<dbReference type="Gene3D" id="1.10.10.10">
    <property type="entry name" value="Winged helix-like DNA-binding domain superfamily/Winged helix DNA-binding domain"/>
    <property type="match status" value="1"/>
</dbReference>
<dbReference type="PANTHER" id="PTHR43031">
    <property type="entry name" value="FAD-DEPENDENT OXIDOREDUCTASE"/>
    <property type="match status" value="1"/>
</dbReference>
<dbReference type="Gene3D" id="3.40.250.10">
    <property type="entry name" value="Rhodanese-like domain"/>
    <property type="match status" value="1"/>
</dbReference>
<dbReference type="EMBL" id="MLJW01000756">
    <property type="protein sequence ID" value="OIQ82896.1"/>
    <property type="molecule type" value="Genomic_DNA"/>
</dbReference>
<dbReference type="PROSITE" id="PS50206">
    <property type="entry name" value="RHODANESE_3"/>
    <property type="match status" value="1"/>
</dbReference>
<dbReference type="CDD" id="cd00090">
    <property type="entry name" value="HTH_ARSR"/>
    <property type="match status" value="1"/>
</dbReference>
<dbReference type="SUPFAM" id="SSF46785">
    <property type="entry name" value="Winged helix' DNA-binding domain"/>
    <property type="match status" value="1"/>
</dbReference>
<evidence type="ECO:0000259" key="2">
    <source>
        <dbReference type="PROSITE" id="PS50987"/>
    </source>
</evidence>
<dbReference type="CDD" id="cd00158">
    <property type="entry name" value="RHOD"/>
    <property type="match status" value="1"/>
</dbReference>
<keyword evidence="3" id="KW-0808">Transferase</keyword>
<dbReference type="InterPro" id="IPR011991">
    <property type="entry name" value="ArsR-like_HTH"/>
</dbReference>
<dbReference type="PRINTS" id="PR00778">
    <property type="entry name" value="HTHARSR"/>
</dbReference>
<evidence type="ECO:0000313" key="3">
    <source>
        <dbReference type="EMBL" id="OIQ82896.1"/>
    </source>
</evidence>
<dbReference type="PROSITE" id="PS50987">
    <property type="entry name" value="HTH_ARSR_2"/>
    <property type="match status" value="1"/>
</dbReference>
<comment type="caution">
    <text evidence="3">The sequence shown here is derived from an EMBL/GenBank/DDBJ whole genome shotgun (WGS) entry which is preliminary data.</text>
</comment>
<dbReference type="SMART" id="SM00418">
    <property type="entry name" value="HTH_ARSR"/>
    <property type="match status" value="1"/>
</dbReference>
<dbReference type="PANTHER" id="PTHR43031:SF1">
    <property type="entry name" value="PYRIDINE NUCLEOTIDE-DISULPHIDE OXIDOREDUCTASE"/>
    <property type="match status" value="1"/>
</dbReference>
<dbReference type="GO" id="GO:0003700">
    <property type="term" value="F:DNA-binding transcription factor activity"/>
    <property type="evidence" value="ECO:0007669"/>
    <property type="project" value="InterPro"/>
</dbReference>
<sequence length="219" mass="23789">MEPREFKDEVFGHFARIGAALGHAKRVEIIDVLSQGERAVEPLAQQISSTVANTSRHLQILASAGLVARRVEGTSRVYRLADPAVETGYRTLVLLAEQHIAEVTALRDAFFRTADGTRPVTFTEFDEMSRAGQVVLVDVRPPSEFAAGHVEGAVNIPVADLAARMVELPADANVVAYCRGPYCVMAATAVTRLRDSGYQAVRLEGGYPQWRDAGRGVAR</sequence>
<dbReference type="InterPro" id="IPR036388">
    <property type="entry name" value="WH-like_DNA-bd_sf"/>
</dbReference>
<dbReference type="Pfam" id="PF12840">
    <property type="entry name" value="HTH_20"/>
    <property type="match status" value="1"/>
</dbReference>
<dbReference type="Pfam" id="PF00581">
    <property type="entry name" value="Rhodanese"/>
    <property type="match status" value="1"/>
</dbReference>
<dbReference type="InterPro" id="IPR036390">
    <property type="entry name" value="WH_DNA-bd_sf"/>
</dbReference>
<gene>
    <name evidence="3" type="primary">glpE_18</name>
    <name evidence="3" type="ORF">GALL_353180</name>
</gene>
<feature type="domain" description="HTH arsR-type" evidence="2">
    <location>
        <begin position="6"/>
        <end position="100"/>
    </location>
</feature>
<name>A0A1J5QHH8_9ZZZZ</name>
<dbReference type="EC" id="2.8.1.1" evidence="3"/>
<reference evidence="3" key="1">
    <citation type="submission" date="2016-10" db="EMBL/GenBank/DDBJ databases">
        <title>Sequence of Gallionella enrichment culture.</title>
        <authorList>
            <person name="Poehlein A."/>
            <person name="Muehling M."/>
            <person name="Daniel R."/>
        </authorList>
    </citation>
    <scope>NUCLEOTIDE SEQUENCE</scope>
</reference>
<dbReference type="AlphaFoldDB" id="A0A1J5QHH8"/>
<dbReference type="SUPFAM" id="SSF52821">
    <property type="entry name" value="Rhodanese/Cell cycle control phosphatase"/>
    <property type="match status" value="1"/>
</dbReference>
<dbReference type="InterPro" id="IPR036873">
    <property type="entry name" value="Rhodanese-like_dom_sf"/>
</dbReference>
<dbReference type="InterPro" id="IPR001845">
    <property type="entry name" value="HTH_ArsR_DNA-bd_dom"/>
</dbReference>
<protein>
    <submittedName>
        <fullName evidence="3">Thiosulfate sulfurtransferase GlpE</fullName>
        <ecNumber evidence="3">2.8.1.1</ecNumber>
    </submittedName>
</protein>
<feature type="domain" description="Rhodanese" evidence="1">
    <location>
        <begin position="130"/>
        <end position="219"/>
    </location>
</feature>
<dbReference type="SMART" id="SM00450">
    <property type="entry name" value="RHOD"/>
    <property type="match status" value="1"/>
</dbReference>
<dbReference type="GO" id="GO:0004792">
    <property type="term" value="F:thiosulfate-cyanide sulfurtransferase activity"/>
    <property type="evidence" value="ECO:0007669"/>
    <property type="project" value="UniProtKB-EC"/>
</dbReference>
<evidence type="ECO:0000259" key="1">
    <source>
        <dbReference type="PROSITE" id="PS50206"/>
    </source>
</evidence>
<organism evidence="3">
    <name type="scientific">mine drainage metagenome</name>
    <dbReference type="NCBI Taxonomy" id="410659"/>
    <lineage>
        <taxon>unclassified sequences</taxon>
        <taxon>metagenomes</taxon>
        <taxon>ecological metagenomes</taxon>
    </lineage>
</organism>
<dbReference type="NCBIfam" id="NF033788">
    <property type="entry name" value="HTH_metalloreg"/>
    <property type="match status" value="1"/>
</dbReference>